<keyword evidence="6" id="KW-1185">Reference proteome</keyword>
<dbReference type="InterPro" id="IPR013806">
    <property type="entry name" value="Kringle-like"/>
</dbReference>
<keyword evidence="1" id="KW-0677">Repeat</keyword>
<comment type="caution">
    <text evidence="3">Lacks conserved residue(s) required for the propagation of feature annotation.</text>
</comment>
<proteinExistence type="predicted"/>
<dbReference type="Pfam" id="PF00040">
    <property type="entry name" value="fn2"/>
    <property type="match status" value="1"/>
</dbReference>
<gene>
    <name evidence="5" type="ORF">MNOR_LOCUS12542</name>
</gene>
<dbReference type="InterPro" id="IPR000562">
    <property type="entry name" value="FN_type2_dom"/>
</dbReference>
<keyword evidence="2" id="KW-1015">Disulfide bond</keyword>
<protein>
    <recommendedName>
        <fullName evidence="4">Fibronectin type-II domain-containing protein</fullName>
    </recommendedName>
</protein>
<dbReference type="AlphaFoldDB" id="A0AAV2QGW9"/>
<feature type="domain" description="Fibronectin type-II" evidence="4">
    <location>
        <begin position="1"/>
        <end position="43"/>
    </location>
</feature>
<evidence type="ECO:0000256" key="1">
    <source>
        <dbReference type="ARBA" id="ARBA00022737"/>
    </source>
</evidence>
<feature type="non-terminal residue" evidence="5">
    <location>
        <position position="1"/>
    </location>
</feature>
<reference evidence="5 6" key="1">
    <citation type="submission" date="2024-05" db="EMBL/GenBank/DDBJ databases">
        <authorList>
            <person name="Wallberg A."/>
        </authorList>
    </citation>
    <scope>NUCLEOTIDE SEQUENCE [LARGE SCALE GENOMIC DNA]</scope>
</reference>
<sequence length="118" mass="11118">FPFTFRGIVFYECAPGTDQPYRWCATSLKLDGITPDNWDVCSSSGVVNPGTGGFGSASGVGTGGLGSGFGGASGFGNGGFSGGFGGVSGFGSGDLGGGFGGASGFGNVGLSGGFGGAS</sequence>
<comment type="caution">
    <text evidence="5">The sequence shown here is derived from an EMBL/GenBank/DDBJ whole genome shotgun (WGS) entry which is preliminary data.</text>
</comment>
<accession>A0AAV2QGW9</accession>
<organism evidence="5 6">
    <name type="scientific">Meganyctiphanes norvegica</name>
    <name type="common">Northern krill</name>
    <name type="synonym">Thysanopoda norvegica</name>
    <dbReference type="NCBI Taxonomy" id="48144"/>
    <lineage>
        <taxon>Eukaryota</taxon>
        <taxon>Metazoa</taxon>
        <taxon>Ecdysozoa</taxon>
        <taxon>Arthropoda</taxon>
        <taxon>Crustacea</taxon>
        <taxon>Multicrustacea</taxon>
        <taxon>Malacostraca</taxon>
        <taxon>Eumalacostraca</taxon>
        <taxon>Eucarida</taxon>
        <taxon>Euphausiacea</taxon>
        <taxon>Euphausiidae</taxon>
        <taxon>Meganyctiphanes</taxon>
    </lineage>
</organism>
<evidence type="ECO:0000256" key="3">
    <source>
        <dbReference type="PROSITE-ProRule" id="PRU00479"/>
    </source>
</evidence>
<dbReference type="Proteomes" id="UP001497623">
    <property type="component" value="Unassembled WGS sequence"/>
</dbReference>
<evidence type="ECO:0000259" key="4">
    <source>
        <dbReference type="PROSITE" id="PS51092"/>
    </source>
</evidence>
<dbReference type="EMBL" id="CAXKWB010006896">
    <property type="protein sequence ID" value="CAL4084864.1"/>
    <property type="molecule type" value="Genomic_DNA"/>
</dbReference>
<name>A0AAV2QGW9_MEGNR</name>
<dbReference type="Gene3D" id="2.10.10.10">
    <property type="entry name" value="Fibronectin, type II, collagen-binding"/>
    <property type="match status" value="1"/>
</dbReference>
<evidence type="ECO:0000256" key="2">
    <source>
        <dbReference type="ARBA" id="ARBA00023157"/>
    </source>
</evidence>
<feature type="non-terminal residue" evidence="5">
    <location>
        <position position="118"/>
    </location>
</feature>
<evidence type="ECO:0000313" key="5">
    <source>
        <dbReference type="EMBL" id="CAL4084864.1"/>
    </source>
</evidence>
<dbReference type="PROSITE" id="PS51092">
    <property type="entry name" value="FN2_2"/>
    <property type="match status" value="1"/>
</dbReference>
<evidence type="ECO:0000313" key="6">
    <source>
        <dbReference type="Proteomes" id="UP001497623"/>
    </source>
</evidence>
<dbReference type="SUPFAM" id="SSF57440">
    <property type="entry name" value="Kringle-like"/>
    <property type="match status" value="1"/>
</dbReference>
<dbReference type="InterPro" id="IPR036943">
    <property type="entry name" value="FN_type2_sf"/>
</dbReference>